<keyword evidence="3" id="KW-1185">Reference proteome</keyword>
<evidence type="ECO:0000256" key="1">
    <source>
        <dbReference type="SAM" id="SignalP"/>
    </source>
</evidence>
<dbReference type="PANTHER" id="PTHR33428:SF14">
    <property type="entry name" value="CARBOXYLESTERASE TYPE B DOMAIN-CONTAINING PROTEIN"/>
    <property type="match status" value="1"/>
</dbReference>
<gene>
    <name evidence="2" type="ORF">JQX11_03350</name>
</gene>
<proteinExistence type="predicted"/>
<dbReference type="RefSeq" id="WP_204923453.1">
    <property type="nucleotide sequence ID" value="NZ_JAFEUC010000001.1"/>
</dbReference>
<protein>
    <recommendedName>
        <fullName evidence="4">Alpha/beta hydrolase</fullName>
    </recommendedName>
</protein>
<dbReference type="EMBL" id="JAFEUC010000001">
    <property type="protein sequence ID" value="MBM7075395.1"/>
    <property type="molecule type" value="Genomic_DNA"/>
</dbReference>
<dbReference type="Gene3D" id="3.40.50.1820">
    <property type="entry name" value="alpha/beta hydrolase"/>
    <property type="match status" value="1"/>
</dbReference>
<comment type="caution">
    <text evidence="2">The sequence shown here is derived from an EMBL/GenBank/DDBJ whole genome shotgun (WGS) entry which is preliminary data.</text>
</comment>
<dbReference type="PANTHER" id="PTHR33428">
    <property type="entry name" value="CHLOROPHYLLASE-2, CHLOROPLASTIC"/>
    <property type="match status" value="1"/>
</dbReference>
<feature type="signal peptide" evidence="1">
    <location>
        <begin position="1"/>
        <end position="25"/>
    </location>
</feature>
<evidence type="ECO:0000313" key="2">
    <source>
        <dbReference type="EMBL" id="MBM7075395.1"/>
    </source>
</evidence>
<dbReference type="SUPFAM" id="SSF53474">
    <property type="entry name" value="alpha/beta-Hydrolases"/>
    <property type="match status" value="1"/>
</dbReference>
<evidence type="ECO:0000313" key="3">
    <source>
        <dbReference type="Proteomes" id="UP001518872"/>
    </source>
</evidence>
<dbReference type="Proteomes" id="UP001518872">
    <property type="component" value="Unassembled WGS sequence"/>
</dbReference>
<organism evidence="2 3">
    <name type="scientific">Micromonospora humida</name>
    <dbReference type="NCBI Taxonomy" id="2809018"/>
    <lineage>
        <taxon>Bacteria</taxon>
        <taxon>Bacillati</taxon>
        <taxon>Actinomycetota</taxon>
        <taxon>Actinomycetes</taxon>
        <taxon>Micromonosporales</taxon>
        <taxon>Micromonosporaceae</taxon>
        <taxon>Micromonospora</taxon>
    </lineage>
</organism>
<reference evidence="2 3" key="1">
    <citation type="submission" date="2021-02" db="EMBL/GenBank/DDBJ databases">
        <authorList>
            <person name="Ra J.-S."/>
        </authorList>
    </citation>
    <scope>NUCLEOTIDE SEQUENCE [LARGE SCALE GENOMIC DNA]</scope>
    <source>
        <strain evidence="2 3">MMS20-R1-14</strain>
    </source>
</reference>
<sequence>MSLLKGLAAVALVAAGLVPASPAQARDRTYPVRSLDYTLGDRAFTVAGFHTDGPDSSTLAPIELTGNVHYPAAGNGPFPLVVLSHGYWSTCADRAADAEAARIEKESPDDYYDDPRWLDAIHRLWQWPCAPGVAALPSYRGYDYLARQLAAQGMVVVSISANGINAGQIGTEADNARAKLINKHLALWTELARTGGGALAGHFNGPTPNLRGRIDFSRTGTLGHSRGGRAVAWHAADVHRVDLPAGVRVAGVLALAAAGSGTATNPGSPDAKLYRVTSAPLAVWVGGCDSEQGLDYAKLATGHTREPVYTWHVRGANHNFLNTQWSPGSGQVGAIDDQGFGPAPGWCGTPTFPDWDPDSGTPEPPIEWSHVTRKLTETEQRQVSAGYVTAFFRSVLLGDRQAEAVVSGGVHPYASFTVVDAEKIVPRPRRGLR</sequence>
<name>A0ABS2IM15_9ACTN</name>
<keyword evidence="1" id="KW-0732">Signal</keyword>
<evidence type="ECO:0008006" key="4">
    <source>
        <dbReference type="Google" id="ProtNLM"/>
    </source>
</evidence>
<dbReference type="InterPro" id="IPR029058">
    <property type="entry name" value="AB_hydrolase_fold"/>
</dbReference>
<feature type="chain" id="PRO_5045323102" description="Alpha/beta hydrolase" evidence="1">
    <location>
        <begin position="26"/>
        <end position="433"/>
    </location>
</feature>
<accession>A0ABS2IM15</accession>